<dbReference type="Proteomes" id="UP000249115">
    <property type="component" value="Unassembled WGS sequence"/>
</dbReference>
<protein>
    <submittedName>
        <fullName evidence="2">Acyl-coenzyme A thioesterase PaaI-like protein</fullName>
    </submittedName>
    <submittedName>
        <fullName evidence="3">DUF4442 domain-containing protein</fullName>
    </submittedName>
</protein>
<organism evidence="2 4">
    <name type="scientific">Algoriphagus ratkowskyi</name>
    <dbReference type="NCBI Taxonomy" id="57028"/>
    <lineage>
        <taxon>Bacteria</taxon>
        <taxon>Pseudomonadati</taxon>
        <taxon>Bacteroidota</taxon>
        <taxon>Cytophagia</taxon>
        <taxon>Cytophagales</taxon>
        <taxon>Cyclobacteriaceae</taxon>
        <taxon>Algoriphagus</taxon>
    </lineage>
</organism>
<reference evidence="3 5" key="2">
    <citation type="submission" date="2019-08" db="EMBL/GenBank/DDBJ databases">
        <title>Genome of Algoriphagus ratkowskyi IC026.</title>
        <authorList>
            <person name="Bowman J.P."/>
        </authorList>
    </citation>
    <scope>NUCLEOTIDE SEQUENCE [LARGE SCALE GENOMIC DNA]</scope>
    <source>
        <strain evidence="3 5">IC026</strain>
    </source>
</reference>
<evidence type="ECO:0000313" key="3">
    <source>
        <dbReference type="EMBL" id="TXD75929.1"/>
    </source>
</evidence>
<dbReference type="SUPFAM" id="SSF54637">
    <property type="entry name" value="Thioesterase/thiol ester dehydrase-isomerase"/>
    <property type="match status" value="1"/>
</dbReference>
<comment type="caution">
    <text evidence="2">The sequence shown here is derived from an EMBL/GenBank/DDBJ whole genome shotgun (WGS) entry which is preliminary data.</text>
</comment>
<dbReference type="Pfam" id="PF14539">
    <property type="entry name" value="DUF4442"/>
    <property type="match status" value="1"/>
</dbReference>
<dbReference type="EMBL" id="VORV01000017">
    <property type="protein sequence ID" value="TXD75929.1"/>
    <property type="molecule type" value="Genomic_DNA"/>
</dbReference>
<accession>A0A2W7QZ11</accession>
<name>A0A2W7QZ11_9BACT</name>
<dbReference type="AlphaFoldDB" id="A0A2W7QZ11"/>
<dbReference type="InterPro" id="IPR027961">
    <property type="entry name" value="DUF4442"/>
</dbReference>
<keyword evidence="5" id="KW-1185">Reference proteome</keyword>
<evidence type="ECO:0000256" key="1">
    <source>
        <dbReference type="SAM" id="Phobius"/>
    </source>
</evidence>
<sequence length="159" mass="18441">MDKKNTKKFRRLIRLINWYPPYLFAGIKVIDYADDFSSFRTRLKLTWYNRNLLGTAYGGSLYSMCDPFFMFILLIQLGEEYIVWDKTANIEFVKPGKGNVYAEFKVSPSQITEVKMAVDRDGKGVFEFPCEVRDGEGKVIAKLQKGIYVRRKEPAKPNA</sequence>
<keyword evidence="1" id="KW-0472">Membrane</keyword>
<feature type="transmembrane region" description="Helical" evidence="1">
    <location>
        <begin position="53"/>
        <end position="75"/>
    </location>
</feature>
<evidence type="ECO:0000313" key="5">
    <source>
        <dbReference type="Proteomes" id="UP000321927"/>
    </source>
</evidence>
<reference evidence="2 4" key="1">
    <citation type="submission" date="2018-06" db="EMBL/GenBank/DDBJ databases">
        <title>Genomic Encyclopedia of Archaeal and Bacterial Type Strains, Phase II (KMG-II): from individual species to whole genera.</title>
        <authorList>
            <person name="Goeker M."/>
        </authorList>
    </citation>
    <scope>NUCLEOTIDE SEQUENCE [LARGE SCALE GENOMIC DNA]</scope>
    <source>
        <strain evidence="2 4">DSM 22686</strain>
    </source>
</reference>
<dbReference type="InterPro" id="IPR029069">
    <property type="entry name" value="HotDog_dom_sf"/>
</dbReference>
<evidence type="ECO:0000313" key="2">
    <source>
        <dbReference type="EMBL" id="PZX51280.1"/>
    </source>
</evidence>
<keyword evidence="1" id="KW-0812">Transmembrane</keyword>
<dbReference type="Gene3D" id="3.10.129.10">
    <property type="entry name" value="Hotdog Thioesterase"/>
    <property type="match status" value="1"/>
</dbReference>
<evidence type="ECO:0000313" key="4">
    <source>
        <dbReference type="Proteomes" id="UP000249115"/>
    </source>
</evidence>
<dbReference type="EMBL" id="QKZU01000019">
    <property type="protein sequence ID" value="PZX51280.1"/>
    <property type="molecule type" value="Genomic_DNA"/>
</dbReference>
<keyword evidence="1" id="KW-1133">Transmembrane helix</keyword>
<dbReference type="Proteomes" id="UP000321927">
    <property type="component" value="Unassembled WGS sequence"/>
</dbReference>
<dbReference type="RefSeq" id="WP_086502921.1">
    <property type="nucleotide sequence ID" value="NZ_MSSV01000022.1"/>
</dbReference>
<dbReference type="OrthoDB" id="9814774at2"/>
<proteinExistence type="predicted"/>
<gene>
    <name evidence="3" type="ORF">ESW18_18425</name>
    <name evidence="2" type="ORF">LV84_03789</name>
</gene>